<comment type="subcellular location">
    <subcellularLocation>
        <location evidence="1">Cell membrane</location>
        <topology evidence="1">Multi-pass membrane protein</topology>
    </subcellularLocation>
</comment>
<feature type="transmembrane region" description="Helical" evidence="6">
    <location>
        <begin position="544"/>
        <end position="565"/>
    </location>
</feature>
<dbReference type="SUPFAM" id="SSF82866">
    <property type="entry name" value="Multidrug efflux transporter AcrB transmembrane domain"/>
    <property type="match status" value="2"/>
</dbReference>
<feature type="transmembrane region" description="Helical" evidence="6">
    <location>
        <begin position="196"/>
        <end position="216"/>
    </location>
</feature>
<feature type="transmembrane region" description="Helical" evidence="6">
    <location>
        <begin position="172"/>
        <end position="191"/>
    </location>
</feature>
<feature type="transmembrane region" description="Helical" evidence="6">
    <location>
        <begin position="271"/>
        <end position="294"/>
    </location>
</feature>
<evidence type="ECO:0000256" key="5">
    <source>
        <dbReference type="ARBA" id="ARBA00023136"/>
    </source>
</evidence>
<evidence type="ECO:0000259" key="7">
    <source>
        <dbReference type="PROSITE" id="PS50156"/>
    </source>
</evidence>
<reference evidence="8" key="1">
    <citation type="submission" date="2020-05" db="EMBL/GenBank/DDBJ databases">
        <authorList>
            <person name="Chiriac C."/>
            <person name="Salcher M."/>
            <person name="Ghai R."/>
            <person name="Kavagutti S V."/>
        </authorList>
    </citation>
    <scope>NUCLEOTIDE SEQUENCE</scope>
</reference>
<feature type="transmembrane region" description="Helical" evidence="6">
    <location>
        <begin position="622"/>
        <end position="644"/>
    </location>
</feature>
<dbReference type="PANTHER" id="PTHR33406:SF11">
    <property type="entry name" value="MEMBRANE PROTEIN SCO6666-RELATED"/>
    <property type="match status" value="1"/>
</dbReference>
<dbReference type="Gene3D" id="1.20.1640.10">
    <property type="entry name" value="Multidrug efflux transporter AcrB transmembrane domain"/>
    <property type="match status" value="2"/>
</dbReference>
<dbReference type="Pfam" id="PF03176">
    <property type="entry name" value="MMPL"/>
    <property type="match status" value="2"/>
</dbReference>
<feature type="transmembrane region" description="Helical" evidence="6">
    <location>
        <begin position="222"/>
        <end position="243"/>
    </location>
</feature>
<evidence type="ECO:0000256" key="4">
    <source>
        <dbReference type="ARBA" id="ARBA00022989"/>
    </source>
</evidence>
<evidence type="ECO:0000256" key="2">
    <source>
        <dbReference type="ARBA" id="ARBA00022475"/>
    </source>
</evidence>
<feature type="domain" description="SSD" evidence="7">
    <location>
        <begin position="188"/>
        <end position="321"/>
    </location>
</feature>
<dbReference type="PROSITE" id="PS50156">
    <property type="entry name" value="SSD"/>
    <property type="match status" value="1"/>
</dbReference>
<gene>
    <name evidence="8" type="ORF">UFOPK3554_01190</name>
</gene>
<dbReference type="PANTHER" id="PTHR33406">
    <property type="entry name" value="MEMBRANE PROTEIN MJ1562-RELATED"/>
    <property type="match status" value="1"/>
</dbReference>
<evidence type="ECO:0000256" key="3">
    <source>
        <dbReference type="ARBA" id="ARBA00022692"/>
    </source>
</evidence>
<name>A0A6J7XXF7_9ZZZZ</name>
<dbReference type="AlphaFoldDB" id="A0A6J7XXF7"/>
<proteinExistence type="predicted"/>
<dbReference type="InterPro" id="IPR000731">
    <property type="entry name" value="SSD"/>
</dbReference>
<sequence length="702" mass="73975">MSSLANLVYKYRKLTVVIWIVLLLGMTGVSQKVGSAYSDSFTLPDAESKTALDLIAKYLPADKGESIQIVFESTQGPLSPSQINPINSKLAALPHVSTVTSPFEGQGQAMSKDKTIAFSTLTLDVAPQDIKPKEISAIIDTAKSFVSDSLKVELLGNSIQRASQAKPASSEGIALLAAAVILFITFGSVVATIIPLFVAVVGLGIASGGVSLFSHIFTTAQFAPILAALVGLGVGIDYALFIVTRFRQGIHGGLSVEEAVKTSVKTSGRAVLFAGIIVCIALLGLFTVGVSFLYGVAIAASVSVLVTMTAAITLLPALLALVGKNVDRLSIPGRSKESHDIDTGGWAKWSAAIQRRPIVWSISATLVLLTLCLPALDIRIGAADSGNDPKGTTTRAAYDLLAKGFGPGYAGPLSIVAAIPKGADSSALNVLTSKIATDSDVDFVAPIFFTPDNSLGIITVYPKSAPQDEATTDLIDRLRNTTIPTAMAGSPVKVYVGGVVAIFADFGKALASKLPRFIGSVVFLSFLLLMLLFRSILIPLKAALMNVLSIGAAFGVVVATFQWGWGEALLGSKGGPIEAFLPIMLFAILFGLSMDYEVFLVSRIQEEYLISGDNSHAVRRGLAATGGVITAAAAIMFSVFFAFVFGGERIIQEFGIGLASAVLFDATIIRSALVPALMQWWGPANWWLPAWLERILPKFKVE</sequence>
<dbReference type="InterPro" id="IPR004869">
    <property type="entry name" value="MMPL_dom"/>
</dbReference>
<keyword evidence="2" id="KW-1003">Cell membrane</keyword>
<feature type="transmembrane region" description="Helical" evidence="6">
    <location>
        <begin position="300"/>
        <end position="322"/>
    </location>
</feature>
<dbReference type="EMBL" id="CAFBSG010000024">
    <property type="protein sequence ID" value="CAB5241025.1"/>
    <property type="molecule type" value="Genomic_DNA"/>
</dbReference>
<feature type="transmembrane region" description="Helical" evidence="6">
    <location>
        <begin position="517"/>
        <end position="537"/>
    </location>
</feature>
<dbReference type="GO" id="GO:0005886">
    <property type="term" value="C:plasma membrane"/>
    <property type="evidence" value="ECO:0007669"/>
    <property type="project" value="UniProtKB-SubCell"/>
</dbReference>
<evidence type="ECO:0000313" key="8">
    <source>
        <dbReference type="EMBL" id="CAB5241025.1"/>
    </source>
</evidence>
<feature type="transmembrane region" description="Helical" evidence="6">
    <location>
        <begin position="358"/>
        <end position="376"/>
    </location>
</feature>
<keyword evidence="3 6" id="KW-0812">Transmembrane</keyword>
<accession>A0A6J7XXF7</accession>
<keyword evidence="5 6" id="KW-0472">Membrane</keyword>
<evidence type="ECO:0000256" key="6">
    <source>
        <dbReference type="SAM" id="Phobius"/>
    </source>
</evidence>
<dbReference type="InterPro" id="IPR050545">
    <property type="entry name" value="Mycobact_MmpL"/>
</dbReference>
<keyword evidence="4 6" id="KW-1133">Transmembrane helix</keyword>
<evidence type="ECO:0000256" key="1">
    <source>
        <dbReference type="ARBA" id="ARBA00004651"/>
    </source>
</evidence>
<protein>
    <submittedName>
        <fullName evidence="8">Unannotated protein</fullName>
    </submittedName>
</protein>
<organism evidence="8">
    <name type="scientific">freshwater metagenome</name>
    <dbReference type="NCBI Taxonomy" id="449393"/>
    <lineage>
        <taxon>unclassified sequences</taxon>
        <taxon>metagenomes</taxon>
        <taxon>ecological metagenomes</taxon>
    </lineage>
</organism>
<feature type="transmembrane region" description="Helical" evidence="6">
    <location>
        <begin position="577"/>
        <end position="601"/>
    </location>
</feature>